<dbReference type="OrthoDB" id="5807167at2759"/>
<proteinExistence type="predicted"/>
<comment type="caution">
    <text evidence="2">The sequence shown here is derived from an EMBL/GenBank/DDBJ whole genome shotgun (WGS) entry which is preliminary data.</text>
</comment>
<feature type="transmembrane region" description="Helical" evidence="1">
    <location>
        <begin position="133"/>
        <end position="153"/>
    </location>
</feature>
<dbReference type="EMBL" id="JOJR01000443">
    <property type="protein sequence ID" value="RCN37767.1"/>
    <property type="molecule type" value="Genomic_DNA"/>
</dbReference>
<feature type="transmembrane region" description="Helical" evidence="1">
    <location>
        <begin position="159"/>
        <end position="183"/>
    </location>
</feature>
<keyword evidence="3" id="KW-1185">Reference proteome</keyword>
<feature type="transmembrane region" description="Helical" evidence="1">
    <location>
        <begin position="45"/>
        <end position="69"/>
    </location>
</feature>
<dbReference type="Pfam" id="PF10323">
    <property type="entry name" value="7TM_GPCR_Srv"/>
    <property type="match status" value="1"/>
</dbReference>
<organism evidence="2 3">
    <name type="scientific">Ancylostoma caninum</name>
    <name type="common">Dog hookworm</name>
    <dbReference type="NCBI Taxonomy" id="29170"/>
    <lineage>
        <taxon>Eukaryota</taxon>
        <taxon>Metazoa</taxon>
        <taxon>Ecdysozoa</taxon>
        <taxon>Nematoda</taxon>
        <taxon>Chromadorea</taxon>
        <taxon>Rhabditida</taxon>
        <taxon>Rhabditina</taxon>
        <taxon>Rhabditomorpha</taxon>
        <taxon>Strongyloidea</taxon>
        <taxon>Ancylostomatidae</taxon>
        <taxon>Ancylostomatinae</taxon>
        <taxon>Ancylostoma</taxon>
    </lineage>
</organism>
<gene>
    <name evidence="2" type="ORF">ANCCAN_16318</name>
</gene>
<feature type="transmembrane region" description="Helical" evidence="1">
    <location>
        <begin position="89"/>
        <end position="113"/>
    </location>
</feature>
<dbReference type="InterPro" id="IPR019426">
    <property type="entry name" value="7TM_GPCR_serpentine_rcpt_Srv"/>
</dbReference>
<protein>
    <submittedName>
        <fullName evidence="2">Uncharacterized protein</fullName>
    </submittedName>
</protein>
<dbReference type="AlphaFoldDB" id="A0A368G556"/>
<keyword evidence="1" id="KW-1133">Transmembrane helix</keyword>
<keyword evidence="1" id="KW-0812">Transmembrane</keyword>
<evidence type="ECO:0000256" key="1">
    <source>
        <dbReference type="SAM" id="Phobius"/>
    </source>
</evidence>
<keyword evidence="1" id="KW-0472">Membrane</keyword>
<accession>A0A368G556</accession>
<evidence type="ECO:0000313" key="2">
    <source>
        <dbReference type="EMBL" id="RCN37767.1"/>
    </source>
</evidence>
<evidence type="ECO:0000313" key="3">
    <source>
        <dbReference type="Proteomes" id="UP000252519"/>
    </source>
</evidence>
<feature type="transmembrane region" description="Helical" evidence="1">
    <location>
        <begin position="12"/>
        <end position="33"/>
    </location>
</feature>
<name>A0A368G556_ANCCA</name>
<reference evidence="2 3" key="1">
    <citation type="submission" date="2014-10" db="EMBL/GenBank/DDBJ databases">
        <title>Draft genome of the hookworm Ancylostoma caninum.</title>
        <authorList>
            <person name="Mitreva M."/>
        </authorList>
    </citation>
    <scope>NUCLEOTIDE SEQUENCE [LARGE SCALE GENOMIC DNA]</scope>
    <source>
        <strain evidence="2 3">Baltimore</strain>
    </source>
</reference>
<sequence length="198" mass="22842">MVAVSFIVDMTINAITLVSTILYIHIEIVLYILMRRGEKERMSTYFFLVFYCGFVNILVIFNQVFFRLLPNLLWQQFFYSLGSAGSRTTFMMSFGSEMFVILCEGFIAISRYLTFAHPDSNRNYWNLKRIRHYLIGIFLNLVIRIMNFLSFAVGGYDVIPISVFVILTKIGIAYGEGFGFYGIGLWHTVDTARSISSD</sequence>
<dbReference type="Proteomes" id="UP000252519">
    <property type="component" value="Unassembled WGS sequence"/>
</dbReference>